<accession>A0A4R3L1F8</accession>
<dbReference type="OrthoDB" id="2597874at2"/>
<dbReference type="AlphaFoldDB" id="A0A4R3L1F8"/>
<name>A0A4R3L1F8_9BACL</name>
<evidence type="ECO:0000313" key="1">
    <source>
        <dbReference type="EMBL" id="TCS93401.1"/>
    </source>
</evidence>
<dbReference type="RefSeq" id="WP_131925699.1">
    <property type="nucleotide sequence ID" value="NZ_SMAG01000007.1"/>
</dbReference>
<reference evidence="1 2" key="1">
    <citation type="submission" date="2019-03" db="EMBL/GenBank/DDBJ databases">
        <title>Genomic Encyclopedia of Type Strains, Phase IV (KMG-IV): sequencing the most valuable type-strain genomes for metagenomic binning, comparative biology and taxonomic classification.</title>
        <authorList>
            <person name="Goeker M."/>
        </authorList>
    </citation>
    <scope>NUCLEOTIDE SEQUENCE [LARGE SCALE GENOMIC DNA]</scope>
    <source>
        <strain evidence="1 2">DSM 45707</strain>
    </source>
</reference>
<dbReference type="Proteomes" id="UP000294937">
    <property type="component" value="Unassembled WGS sequence"/>
</dbReference>
<sequence length="168" mass="19358">MKALIQRLLAPVLIAVLLAALLSTVPMMVETWNSQQAVNVFQPDSFQKLTPERVADHLLSHPLQIRVIRVDWDQPTFFVELIQPPSVSEESMAKEIYQLTRHSLVGMENIQEVRLVIHRDEQSSWLLVAKKDQLQNDPDMLNQGQLSYKEYLGQMFDLKIIPTPDTNR</sequence>
<dbReference type="EMBL" id="SMAG01000007">
    <property type="protein sequence ID" value="TCS93401.1"/>
    <property type="molecule type" value="Genomic_DNA"/>
</dbReference>
<comment type="caution">
    <text evidence="1">The sequence shown here is derived from an EMBL/GenBank/DDBJ whole genome shotgun (WGS) entry which is preliminary data.</text>
</comment>
<keyword evidence="2" id="KW-1185">Reference proteome</keyword>
<evidence type="ECO:0000313" key="2">
    <source>
        <dbReference type="Proteomes" id="UP000294937"/>
    </source>
</evidence>
<proteinExistence type="predicted"/>
<gene>
    <name evidence="1" type="ORF">EDD58_10747</name>
</gene>
<protein>
    <submittedName>
        <fullName evidence="1">Uncharacterized protein</fullName>
    </submittedName>
</protein>
<organism evidence="1 2">
    <name type="scientific">Hazenella coriacea</name>
    <dbReference type="NCBI Taxonomy" id="1179467"/>
    <lineage>
        <taxon>Bacteria</taxon>
        <taxon>Bacillati</taxon>
        <taxon>Bacillota</taxon>
        <taxon>Bacilli</taxon>
        <taxon>Bacillales</taxon>
        <taxon>Thermoactinomycetaceae</taxon>
        <taxon>Hazenella</taxon>
    </lineage>
</organism>